<proteinExistence type="predicted"/>
<dbReference type="Proteomes" id="UP000178870">
    <property type="component" value="Unassembled WGS sequence"/>
</dbReference>
<protein>
    <submittedName>
        <fullName evidence="1">Uncharacterized protein</fullName>
    </submittedName>
</protein>
<evidence type="ECO:0000313" key="1">
    <source>
        <dbReference type="EMBL" id="OGM32060.1"/>
    </source>
</evidence>
<dbReference type="EMBL" id="MGGP01000018">
    <property type="protein sequence ID" value="OGM32060.1"/>
    <property type="molecule type" value="Genomic_DNA"/>
</dbReference>
<comment type="caution">
    <text evidence="1">The sequence shown here is derived from an EMBL/GenBank/DDBJ whole genome shotgun (WGS) entry which is preliminary data.</text>
</comment>
<organism evidence="1 2">
    <name type="scientific">Candidatus Woesebacteria bacterium RIFCSPHIGHO2_01_FULL_44_21</name>
    <dbReference type="NCBI Taxonomy" id="1802503"/>
    <lineage>
        <taxon>Bacteria</taxon>
        <taxon>Candidatus Woeseibacteriota</taxon>
    </lineage>
</organism>
<gene>
    <name evidence="1" type="ORF">A2803_00640</name>
</gene>
<sequence>MQLVRTTLRINSELKKKAEMVALTENTTLQAIFNQALLEHLAKRKANKAKAIKIISFDLGAGLDNLTRDDIYGEPDTSRL</sequence>
<reference evidence="1 2" key="1">
    <citation type="journal article" date="2016" name="Nat. Commun.">
        <title>Thousands of microbial genomes shed light on interconnected biogeochemical processes in an aquifer system.</title>
        <authorList>
            <person name="Anantharaman K."/>
            <person name="Brown C.T."/>
            <person name="Hug L.A."/>
            <person name="Sharon I."/>
            <person name="Castelle C.J."/>
            <person name="Probst A.J."/>
            <person name="Thomas B.C."/>
            <person name="Singh A."/>
            <person name="Wilkins M.J."/>
            <person name="Karaoz U."/>
            <person name="Brodie E.L."/>
            <person name="Williams K.H."/>
            <person name="Hubbard S.S."/>
            <person name="Banfield J.F."/>
        </authorList>
    </citation>
    <scope>NUCLEOTIDE SEQUENCE [LARGE SCALE GENOMIC DNA]</scope>
</reference>
<name>A0A1F7YXX1_9BACT</name>
<evidence type="ECO:0000313" key="2">
    <source>
        <dbReference type="Proteomes" id="UP000178870"/>
    </source>
</evidence>
<accession>A0A1F7YXX1</accession>
<dbReference type="AlphaFoldDB" id="A0A1F7YXX1"/>